<dbReference type="Pfam" id="PF07004">
    <property type="entry name" value="SHIPPO-rpt"/>
    <property type="match status" value="1"/>
</dbReference>
<dbReference type="EMBL" id="JAAWVQ010009998">
    <property type="protein sequence ID" value="MBN3271369.1"/>
    <property type="molecule type" value="Genomic_DNA"/>
</dbReference>
<name>A0ABS2XB04_POLSP</name>
<dbReference type="InterPro" id="IPR010736">
    <property type="entry name" value="SHIPPO-rpt"/>
</dbReference>
<sequence length="270" mass="30922">MRMAVIIMTRTPRAGTDRLIIKVQPQHSLTETAHFLYTYCITGVKRVSFGSTQERKLLPHHCAPNRLGVEVPPLLERPHLGPGCYNNHTVSSFLYQLEKRPESRKGYTLGARTTGRFLPSTAQVQYTPSPVEYQAEWCRERLFPLYPAPFCSSTARFRHHSPLKCPTPGPGMYDHNIPGNRKVTWPMRFGAPEWRLVPSLEKRTMKTEVGRPSNPASCATSVWWLPVITEWDSPERFAVSGPREKQKESQEKYTLEMITTSLFQSTYKTL</sequence>
<proteinExistence type="predicted"/>
<feature type="non-terminal residue" evidence="1">
    <location>
        <position position="1"/>
    </location>
</feature>
<dbReference type="PANTHER" id="PTHR31508:SF2">
    <property type="entry name" value="PROTEIN PITCHFORK"/>
    <property type="match status" value="1"/>
</dbReference>
<dbReference type="Proteomes" id="UP001166093">
    <property type="component" value="Unassembled WGS sequence"/>
</dbReference>
<evidence type="ECO:0000313" key="1">
    <source>
        <dbReference type="EMBL" id="MBN3271369.1"/>
    </source>
</evidence>
<reference evidence="1" key="1">
    <citation type="journal article" date="2021" name="Cell">
        <title>Tracing the genetic footprints of vertebrate landing in non-teleost ray-finned fishes.</title>
        <authorList>
            <person name="Bi X."/>
            <person name="Wang K."/>
            <person name="Yang L."/>
            <person name="Pan H."/>
            <person name="Jiang H."/>
            <person name="Wei Q."/>
            <person name="Fang M."/>
            <person name="Yu H."/>
            <person name="Zhu C."/>
            <person name="Cai Y."/>
            <person name="He Y."/>
            <person name="Gan X."/>
            <person name="Zeng H."/>
            <person name="Yu D."/>
            <person name="Zhu Y."/>
            <person name="Jiang H."/>
            <person name="Qiu Q."/>
            <person name="Yang H."/>
            <person name="Zhang Y.E."/>
            <person name="Wang W."/>
            <person name="Zhu M."/>
            <person name="He S."/>
            <person name="Zhang G."/>
        </authorList>
    </citation>
    <scope>NUCLEOTIDE SEQUENCE</scope>
    <source>
        <strain evidence="1">Pddl_001</strain>
    </source>
</reference>
<accession>A0ABS2XB04</accession>
<dbReference type="InterPro" id="IPR033602">
    <property type="entry name" value="CIMAP3"/>
</dbReference>
<feature type="non-terminal residue" evidence="1">
    <location>
        <position position="270"/>
    </location>
</feature>
<dbReference type="PANTHER" id="PTHR31508">
    <property type="entry name" value="PROTEIN PITCHFORK"/>
    <property type="match status" value="1"/>
</dbReference>
<organism evidence="1 2">
    <name type="scientific">Polyodon spathula</name>
    <name type="common">North American paddlefish</name>
    <name type="synonym">Squalus spathula</name>
    <dbReference type="NCBI Taxonomy" id="7913"/>
    <lineage>
        <taxon>Eukaryota</taxon>
        <taxon>Metazoa</taxon>
        <taxon>Chordata</taxon>
        <taxon>Craniata</taxon>
        <taxon>Vertebrata</taxon>
        <taxon>Euteleostomi</taxon>
        <taxon>Actinopterygii</taxon>
        <taxon>Chondrostei</taxon>
        <taxon>Acipenseriformes</taxon>
        <taxon>Polyodontidae</taxon>
        <taxon>Polyodon</taxon>
    </lineage>
</organism>
<gene>
    <name evidence="1" type="primary">Pifo</name>
    <name evidence="1" type="ORF">GTO93_0009398</name>
</gene>
<protein>
    <submittedName>
        <fullName evidence="1">PIFO protein</fullName>
    </submittedName>
</protein>
<evidence type="ECO:0000313" key="2">
    <source>
        <dbReference type="Proteomes" id="UP001166093"/>
    </source>
</evidence>
<comment type="caution">
    <text evidence="1">The sequence shown here is derived from an EMBL/GenBank/DDBJ whole genome shotgun (WGS) entry which is preliminary data.</text>
</comment>
<keyword evidence="2" id="KW-1185">Reference proteome</keyword>